<feature type="compositionally biased region" description="Acidic residues" evidence="2">
    <location>
        <begin position="322"/>
        <end position="347"/>
    </location>
</feature>
<dbReference type="Pfam" id="PF04664">
    <property type="entry name" value="OGFr_N"/>
    <property type="match status" value="1"/>
</dbReference>
<feature type="compositionally biased region" description="Acidic residues" evidence="2">
    <location>
        <begin position="304"/>
        <end position="315"/>
    </location>
</feature>
<reference evidence="4 5" key="1">
    <citation type="journal article" date="2013" name="PLoS Genet.">
        <title>The genome and development-dependent transcriptomes of Pyronema confluens: a window into fungal evolution.</title>
        <authorList>
            <person name="Traeger S."/>
            <person name="Altegoer F."/>
            <person name="Freitag M."/>
            <person name="Gabaldon T."/>
            <person name="Kempken F."/>
            <person name="Kumar A."/>
            <person name="Marcet-Houben M."/>
            <person name="Poggeler S."/>
            <person name="Stajich J.E."/>
            <person name="Nowrousian M."/>
        </authorList>
    </citation>
    <scope>NUCLEOTIDE SEQUENCE [LARGE SCALE GENOMIC DNA]</scope>
    <source>
        <strain evidence="5">CBS 100304</strain>
        <tissue evidence="4">Vegetative mycelium</tissue>
    </source>
</reference>
<feature type="compositionally biased region" description="Basic and acidic residues" evidence="2">
    <location>
        <begin position="365"/>
        <end position="383"/>
    </location>
</feature>
<evidence type="ECO:0000313" key="4">
    <source>
        <dbReference type="EMBL" id="CCX32250.1"/>
    </source>
</evidence>
<dbReference type="PANTHER" id="PTHR14015">
    <property type="entry name" value="OPIOID GROWTH FACTOR RECEPTOR OGFR ZETA-TYPE OPIOID RECEPTOR"/>
    <property type="match status" value="1"/>
</dbReference>
<dbReference type="OrthoDB" id="9030204at2759"/>
<gene>
    <name evidence="4" type="ORF">PCON_12870</name>
</gene>
<feature type="region of interest" description="Disordered" evidence="2">
    <location>
        <begin position="303"/>
        <end position="404"/>
    </location>
</feature>
<evidence type="ECO:0000259" key="3">
    <source>
        <dbReference type="Pfam" id="PF04664"/>
    </source>
</evidence>
<comment type="similarity">
    <text evidence="1">Belongs to the opioid growth factor receptor family.</text>
</comment>
<accession>U4LSD5</accession>
<dbReference type="Proteomes" id="UP000018144">
    <property type="component" value="Unassembled WGS sequence"/>
</dbReference>
<dbReference type="STRING" id="1076935.U4LSD5"/>
<keyword evidence="4" id="KW-0675">Receptor</keyword>
<dbReference type="GO" id="GO:0016020">
    <property type="term" value="C:membrane"/>
    <property type="evidence" value="ECO:0007669"/>
    <property type="project" value="InterPro"/>
</dbReference>
<protein>
    <submittedName>
        <fullName evidence="4">Similar to Opioid growth factor receptor acc. no. Q9QXY4</fullName>
    </submittedName>
</protein>
<dbReference type="eggNOG" id="ENOG502S3JY">
    <property type="taxonomic scope" value="Eukaryota"/>
</dbReference>
<evidence type="ECO:0000256" key="1">
    <source>
        <dbReference type="ARBA" id="ARBA00010365"/>
    </source>
</evidence>
<dbReference type="AlphaFoldDB" id="U4LSD5"/>
<feature type="region of interest" description="Disordered" evidence="2">
    <location>
        <begin position="489"/>
        <end position="563"/>
    </location>
</feature>
<feature type="domain" description="Opioid growth factor receptor (OGFr) conserved" evidence="3">
    <location>
        <begin position="61"/>
        <end position="120"/>
    </location>
</feature>
<feature type="compositionally biased region" description="Basic and acidic residues" evidence="2">
    <location>
        <begin position="489"/>
        <end position="502"/>
    </location>
</feature>
<feature type="region of interest" description="Disordered" evidence="2">
    <location>
        <begin position="166"/>
        <end position="208"/>
    </location>
</feature>
<evidence type="ECO:0000256" key="2">
    <source>
        <dbReference type="SAM" id="MobiDB-lite"/>
    </source>
</evidence>
<feature type="compositionally biased region" description="Basic and acidic residues" evidence="2">
    <location>
        <begin position="513"/>
        <end position="528"/>
    </location>
</feature>
<organism evidence="4 5">
    <name type="scientific">Pyronema omphalodes (strain CBS 100304)</name>
    <name type="common">Pyronema confluens</name>
    <dbReference type="NCBI Taxonomy" id="1076935"/>
    <lineage>
        <taxon>Eukaryota</taxon>
        <taxon>Fungi</taxon>
        <taxon>Dikarya</taxon>
        <taxon>Ascomycota</taxon>
        <taxon>Pezizomycotina</taxon>
        <taxon>Pezizomycetes</taxon>
        <taxon>Pezizales</taxon>
        <taxon>Pyronemataceae</taxon>
        <taxon>Pyronema</taxon>
    </lineage>
</organism>
<dbReference type="InterPro" id="IPR006757">
    <property type="entry name" value="OGF_rcpt"/>
</dbReference>
<dbReference type="GO" id="GO:0140625">
    <property type="term" value="F:opioid growth factor receptor activity"/>
    <property type="evidence" value="ECO:0007669"/>
    <property type="project" value="InterPro"/>
</dbReference>
<dbReference type="EMBL" id="HF935795">
    <property type="protein sequence ID" value="CCX32250.1"/>
    <property type="molecule type" value="Genomic_DNA"/>
</dbReference>
<sequence>MDDDNSATDTSWLYKLPPITLPAEGETISHPNPHKLVAFYLNQGCDHRNRCLSDIRDYGDRQLEGIHDYIQWLFPLPEGSDFNPQAPLITMEVAAAFRKDPKLRDELRESFKMMVKTWGFFWDFVYANEIDDIKERDYIAEYAKEHKEEDTKEKLRTLMEKDKEAYARKSKAGGSKAGAMESTPSSKKRKLVDLPFPPPSPPDQPRRFNAPLQMGRLTRITGPQAFLKKSRHWYAPRSHNHLRITRIIRCLRVLGLPREAEEFYQALVKASEEVEARGPNKDSLMYWRRAAKRPLWIQPREDLKEEQEVEEEEETWWQMGMGEDEEEEEEEEEEEAEDPDHEEDTDIMEISGSKGDEDSPIEDWDNGKESMKVMEILDSKGEEDTPMDDPGASTVNPPSPEPERNDWLFSEWLDNRELSPFDTEGPREHHEIRRARYNKEYKQWLKDINNAGFEVWYKTRALTPDEDLPRIIDGIYEERWDRIKRLRAEFKESTKKEEEKDVGNAGSENQESAQKKQDDKDGQVKDMSTKSTESSTITTSNTTKTTKRTRPTSASMIDSLYSK</sequence>
<name>U4LSD5_PYROM</name>
<evidence type="ECO:0000313" key="5">
    <source>
        <dbReference type="Proteomes" id="UP000018144"/>
    </source>
</evidence>
<dbReference type="PANTHER" id="PTHR14015:SF2">
    <property type="entry name" value="OPIOID GROWTH FACTOR RECEPTOR (OGFR) CONSERVED DOMAIN-CONTAINING PROTEIN"/>
    <property type="match status" value="1"/>
</dbReference>
<proteinExistence type="inferred from homology"/>
<feature type="compositionally biased region" description="Low complexity" evidence="2">
    <location>
        <begin position="529"/>
        <end position="544"/>
    </location>
</feature>
<keyword evidence="5" id="KW-1185">Reference proteome</keyword>
<dbReference type="InterPro" id="IPR039574">
    <property type="entry name" value="OGFr"/>
</dbReference>